<dbReference type="Proteomes" id="UP000578252">
    <property type="component" value="Unassembled WGS sequence"/>
</dbReference>
<sequence>MQERKGKEEPRLWLKPLRNLTPETSRGFEVIVFAREILGVELWPWQQWLLIHGLELLEDNRTYRFKKIIVLVGRQNGKTTLASVLAAWWLYVESGREPDRVPPYKFKIVGTAQNLSVAEEPWNFVRRWGNPEPDADEAPLAIPALQADTRPTVRTNGKQSIYTRNLAHYEIKAMKSSRGKPVARAILDELREQYAFTTWDAVSQTTKSFHNNQLWGISNAGSERSVVLKKQYDLGVSLIDSWNQQVEQGGVTPQEWLREAKDPAFALFDWSAPPDCPWDDEEGILQSNPSIGYSGFTVDSIRAEYYGMREPSYRTEILCQWVPAVVDTYIKPEEWKTLEVPPLQIDVRKGTRTVWAVDTAVDRSMTYIAAATTTANGLPFVTVWEARVGTLWVVPYLMELAEQSGFSEVVIQARGCPAMEFIKPLQDAGLDVHTVEGSWFGVATGRLRDRVRERGLVVVEQPAVSLAVSGGITKRFGETDAWNRAGSAVDVSPIVAITLALYGLETMEATPKPQSAYSSGGLMILD</sequence>
<dbReference type="Gene3D" id="3.40.50.300">
    <property type="entry name" value="P-loop containing nucleotide triphosphate hydrolases"/>
    <property type="match status" value="1"/>
</dbReference>
<gene>
    <name evidence="1" type="ORF">HHJ78_10895</name>
</gene>
<name>A0A7Y0U2Y1_9ACTO</name>
<proteinExistence type="predicted"/>
<dbReference type="AlphaFoldDB" id="A0A7Y0U2Y1"/>
<protein>
    <submittedName>
        <fullName evidence="1">Terminase</fullName>
    </submittedName>
</protein>
<evidence type="ECO:0000313" key="1">
    <source>
        <dbReference type="EMBL" id="NMW65991.1"/>
    </source>
</evidence>
<dbReference type="InterPro" id="IPR027417">
    <property type="entry name" value="P-loop_NTPase"/>
</dbReference>
<organism evidence="1 2">
    <name type="scientific">Mobiluncus mulieris</name>
    <dbReference type="NCBI Taxonomy" id="2052"/>
    <lineage>
        <taxon>Bacteria</taxon>
        <taxon>Bacillati</taxon>
        <taxon>Actinomycetota</taxon>
        <taxon>Actinomycetes</taxon>
        <taxon>Actinomycetales</taxon>
        <taxon>Actinomycetaceae</taxon>
        <taxon>Mobiluncus</taxon>
    </lineage>
</organism>
<reference evidence="1 2" key="1">
    <citation type="submission" date="2020-04" db="EMBL/GenBank/DDBJ databases">
        <title>Antimicrobial susceptibility and clonality of vaginal-derived multi-drug resistant Mobiluncus isolates in China.</title>
        <authorList>
            <person name="Zhang X."/>
        </authorList>
    </citation>
    <scope>NUCLEOTIDE SEQUENCE [LARGE SCALE GENOMIC DNA]</scope>
    <source>
        <strain evidence="1 2">13</strain>
    </source>
</reference>
<evidence type="ECO:0000313" key="2">
    <source>
        <dbReference type="Proteomes" id="UP000578252"/>
    </source>
</evidence>
<comment type="caution">
    <text evidence="1">The sequence shown here is derived from an EMBL/GenBank/DDBJ whole genome shotgun (WGS) entry which is preliminary data.</text>
</comment>
<dbReference type="RefSeq" id="WP_169772489.1">
    <property type="nucleotide sequence ID" value="NZ_JABCUR010000014.1"/>
</dbReference>
<dbReference type="EMBL" id="JABCUR010000014">
    <property type="protein sequence ID" value="NMW65991.1"/>
    <property type="molecule type" value="Genomic_DNA"/>
</dbReference>
<accession>A0A7Y0U2Y1</accession>